<feature type="transmembrane region" description="Helical" evidence="1">
    <location>
        <begin position="451"/>
        <end position="470"/>
    </location>
</feature>
<dbReference type="OrthoDB" id="213905at2"/>
<evidence type="ECO:0008006" key="4">
    <source>
        <dbReference type="Google" id="ProtNLM"/>
    </source>
</evidence>
<dbReference type="Proteomes" id="UP000316095">
    <property type="component" value="Unassembled WGS sequence"/>
</dbReference>
<evidence type="ECO:0000313" key="3">
    <source>
        <dbReference type="Proteomes" id="UP000316095"/>
    </source>
</evidence>
<dbReference type="AlphaFoldDB" id="A0A5C5XDB9"/>
<organism evidence="2 3">
    <name type="scientific">Rubinisphaera italica</name>
    <dbReference type="NCBI Taxonomy" id="2527969"/>
    <lineage>
        <taxon>Bacteria</taxon>
        <taxon>Pseudomonadati</taxon>
        <taxon>Planctomycetota</taxon>
        <taxon>Planctomycetia</taxon>
        <taxon>Planctomycetales</taxon>
        <taxon>Planctomycetaceae</taxon>
        <taxon>Rubinisphaera</taxon>
    </lineage>
</organism>
<feature type="transmembrane region" description="Helical" evidence="1">
    <location>
        <begin position="21"/>
        <end position="46"/>
    </location>
</feature>
<feature type="transmembrane region" description="Helical" evidence="1">
    <location>
        <begin position="66"/>
        <end position="84"/>
    </location>
</feature>
<protein>
    <recommendedName>
        <fullName evidence="4">Glycosyltransferase RgtA/B/C/D-like domain-containing protein</fullName>
    </recommendedName>
</protein>
<accession>A0A5C5XDB9</accession>
<keyword evidence="3" id="KW-1185">Reference proteome</keyword>
<keyword evidence="1" id="KW-0472">Membrane</keyword>
<dbReference type="RefSeq" id="WP_146502514.1">
    <property type="nucleotide sequence ID" value="NZ_SJPG01000001.1"/>
</dbReference>
<keyword evidence="1" id="KW-1133">Transmembrane helix</keyword>
<keyword evidence="1" id="KW-0812">Transmembrane</keyword>
<gene>
    <name evidence="2" type="ORF">Pan54_10950</name>
</gene>
<feature type="transmembrane region" description="Helical" evidence="1">
    <location>
        <begin position="418"/>
        <end position="444"/>
    </location>
</feature>
<evidence type="ECO:0000313" key="2">
    <source>
        <dbReference type="EMBL" id="TWT60381.1"/>
    </source>
</evidence>
<feature type="transmembrane region" description="Helical" evidence="1">
    <location>
        <begin position="286"/>
        <end position="304"/>
    </location>
</feature>
<feature type="transmembrane region" description="Helical" evidence="1">
    <location>
        <begin position="316"/>
        <end position="341"/>
    </location>
</feature>
<feature type="transmembrane region" description="Helical" evidence="1">
    <location>
        <begin position="119"/>
        <end position="136"/>
    </location>
</feature>
<feature type="transmembrane region" description="Helical" evidence="1">
    <location>
        <begin position="513"/>
        <end position="532"/>
    </location>
</feature>
<reference evidence="2 3" key="1">
    <citation type="submission" date="2019-02" db="EMBL/GenBank/DDBJ databases">
        <title>Deep-cultivation of Planctomycetes and their phenomic and genomic characterization uncovers novel biology.</title>
        <authorList>
            <person name="Wiegand S."/>
            <person name="Jogler M."/>
            <person name="Boedeker C."/>
            <person name="Pinto D."/>
            <person name="Vollmers J."/>
            <person name="Rivas-Marin E."/>
            <person name="Kohn T."/>
            <person name="Peeters S.H."/>
            <person name="Heuer A."/>
            <person name="Rast P."/>
            <person name="Oberbeckmann S."/>
            <person name="Bunk B."/>
            <person name="Jeske O."/>
            <person name="Meyerdierks A."/>
            <person name="Storesund J.E."/>
            <person name="Kallscheuer N."/>
            <person name="Luecker S."/>
            <person name="Lage O.M."/>
            <person name="Pohl T."/>
            <person name="Merkel B.J."/>
            <person name="Hornburger P."/>
            <person name="Mueller R.-W."/>
            <person name="Bruemmer F."/>
            <person name="Labrenz M."/>
            <person name="Spormann A.M."/>
            <person name="Op Den Camp H."/>
            <person name="Overmann J."/>
            <person name="Amann R."/>
            <person name="Jetten M.S.M."/>
            <person name="Mascher T."/>
            <person name="Medema M.H."/>
            <person name="Devos D.P."/>
            <person name="Kaster A.-K."/>
            <person name="Ovreas L."/>
            <person name="Rohde M."/>
            <person name="Galperin M.Y."/>
            <person name="Jogler C."/>
        </authorList>
    </citation>
    <scope>NUCLEOTIDE SEQUENCE [LARGE SCALE GENOMIC DNA]</scope>
    <source>
        <strain evidence="2 3">Pan54</strain>
    </source>
</reference>
<proteinExistence type="predicted"/>
<comment type="caution">
    <text evidence="2">The sequence shown here is derived from an EMBL/GenBank/DDBJ whole genome shotgun (WGS) entry which is preliminary data.</text>
</comment>
<feature type="transmembrane region" description="Helical" evidence="1">
    <location>
        <begin position="372"/>
        <end position="398"/>
    </location>
</feature>
<dbReference type="EMBL" id="SJPG01000001">
    <property type="protein sequence ID" value="TWT60381.1"/>
    <property type="molecule type" value="Genomic_DNA"/>
</dbReference>
<name>A0A5C5XDB9_9PLAN</name>
<evidence type="ECO:0000256" key="1">
    <source>
        <dbReference type="SAM" id="Phobius"/>
    </source>
</evidence>
<sequence length="542" mass="60620">MSKETTETSVDVPEVVHKQSFLSLLVIAATIAITLLQVIVLSSTHLPLGVSGEWAWPRIPSGNTELLAVVFTILLCTGYLTLLWMGSRWFDQSGRVRIAMVLLLLVIASWILIPTLRSVPAGIYGTAGASWVTYYPRMSGYYTAAMNNEETSTEFLAGYEDVVRQGDYLHQGTHPPGLILYFRVLKTICTASPALSKLLIETESQPLHDGLDVVEQLARENGQVFTESHRAVLSLNLWVTSLVAALTVIPLFLITWQFVPFRSAWLVAGLWPLIPSLSVFAPKSDLLLPFFSAWVTACWILSVRRNSIGLSLLAGLIFWFGCLISLAVIVVPVILAVWVILNSLFETMQNDQNRFDKHSVSKLIRGLHWKPAIGSLVVFVVMTLFTALIFKLNLWTIWRLNLQNHATFYDHNTRTYLWWLLVNPLELIFALGPVVTVLVLGTLLTSLKHRVWTSATAWTLAVTIVWSLLWLSGKNMGEAARLWIFLTPLFLSAGGGLLDQCLTNSSFDRSRTFYFCLFICQGIVAIVTVIHIDAFDFSSFLK</sequence>
<feature type="transmembrane region" description="Helical" evidence="1">
    <location>
        <begin position="235"/>
        <end position="258"/>
    </location>
</feature>
<feature type="transmembrane region" description="Helical" evidence="1">
    <location>
        <begin position="96"/>
        <end position="113"/>
    </location>
</feature>